<dbReference type="Pfam" id="PF04043">
    <property type="entry name" value="PMEI"/>
    <property type="match status" value="1"/>
</dbReference>
<dbReference type="EMBL" id="WJXA01000005">
    <property type="protein sequence ID" value="KAF7144000.1"/>
    <property type="molecule type" value="Genomic_DNA"/>
</dbReference>
<evidence type="ECO:0000256" key="7">
    <source>
        <dbReference type="ARBA" id="ARBA00023157"/>
    </source>
</evidence>
<evidence type="ECO:0000256" key="13">
    <source>
        <dbReference type="SAM" id="Phobius"/>
    </source>
</evidence>
<keyword evidence="7" id="KW-1015">Disulfide bond</keyword>
<evidence type="ECO:0000256" key="3">
    <source>
        <dbReference type="ARBA" id="ARBA00007786"/>
    </source>
</evidence>
<dbReference type="AlphaFoldDB" id="A0A834H0C0"/>
<evidence type="ECO:0000256" key="10">
    <source>
        <dbReference type="ARBA" id="ARBA00047928"/>
    </source>
</evidence>
<dbReference type="GO" id="GO:0030599">
    <property type="term" value="F:pectinesterase activity"/>
    <property type="evidence" value="ECO:0007669"/>
    <property type="project" value="UniProtKB-UniRule"/>
</dbReference>
<evidence type="ECO:0000313" key="16">
    <source>
        <dbReference type="Proteomes" id="UP000626092"/>
    </source>
</evidence>
<dbReference type="OrthoDB" id="2019149at2759"/>
<dbReference type="GO" id="GO:0004857">
    <property type="term" value="F:enzyme inhibitor activity"/>
    <property type="evidence" value="ECO:0007669"/>
    <property type="project" value="InterPro"/>
</dbReference>
<proteinExistence type="inferred from homology"/>
<dbReference type="Gene3D" id="2.160.20.10">
    <property type="entry name" value="Single-stranded right-handed beta-helix, Pectin lyase-like"/>
    <property type="match status" value="1"/>
</dbReference>
<protein>
    <recommendedName>
        <fullName evidence="4 12">Pectinesterase</fullName>
        <ecNumber evidence="4 12">3.1.1.11</ecNumber>
    </recommendedName>
</protein>
<dbReference type="EC" id="3.1.1.11" evidence="4 12"/>
<reference evidence="15" key="1">
    <citation type="submission" date="2019-11" db="EMBL/GenBank/DDBJ databases">
        <authorList>
            <person name="Liu Y."/>
            <person name="Hou J."/>
            <person name="Li T.-Q."/>
            <person name="Guan C.-H."/>
            <person name="Wu X."/>
            <person name="Wu H.-Z."/>
            <person name="Ling F."/>
            <person name="Zhang R."/>
            <person name="Shi X.-G."/>
            <person name="Ren J.-P."/>
            <person name="Chen E.-F."/>
            <person name="Sun J.-M."/>
        </authorList>
    </citation>
    <scope>NUCLEOTIDE SEQUENCE</scope>
    <source>
        <strain evidence="15">Adult_tree_wgs_1</strain>
        <tissue evidence="15">Leaves</tissue>
    </source>
</reference>
<name>A0A834H0C0_RHOSS</name>
<dbReference type="UniPathway" id="UPA00545">
    <property type="reaction ID" value="UER00823"/>
</dbReference>
<evidence type="ECO:0000259" key="14">
    <source>
        <dbReference type="SMART" id="SM00856"/>
    </source>
</evidence>
<dbReference type="GO" id="GO:0045490">
    <property type="term" value="P:pectin catabolic process"/>
    <property type="evidence" value="ECO:0007669"/>
    <property type="project" value="UniProtKB-UniRule"/>
</dbReference>
<dbReference type="SUPFAM" id="SSF101148">
    <property type="entry name" value="Plant invertase/pectin methylesterase inhibitor"/>
    <property type="match status" value="1"/>
</dbReference>
<evidence type="ECO:0000256" key="2">
    <source>
        <dbReference type="ARBA" id="ARBA00006027"/>
    </source>
</evidence>
<sequence>MDRQSQSFKNLHRTTQPKTTMLVVLVTLIAALLLAAPLLLRPYHSSSTHRHARNPSLVLPPHLIIKNACTNTLYPSLCFTTLLSPPPPSDNVTASLHYILELTINRTIKKVATTMLSVAGLFTGQDLNSQEKNALNDCTDMLEQTLYELRKAINDLRKFPSSRGSRHRLYGNIKTLLSAAMTNENTCIDGFSDLEECNFMGRKDLKENLQGLLTPISHMISNCLAMIKYMETINRKVTVIKNRPRLNNMPEDDFQNAWIMKSSDRKMREITHERRPNVVVAKDGSGKYHTIQEAVRMAPNRSSHRFVIRIKAGTYHENVVIPREKVNIVFVGEGMNSTVMTGSRNFVDGFSTFTSATLTVVGDKFIARDLTIKNTAGPQKHQAVALRVNSNAAFYRCNITSYQDTLYAHSLRQFYSECTIQGTVDFIFGNAAAVFQNCIILVRKPNPGQNNMITAQGRQDPNQDTGISLDNCTRLHGG</sequence>
<dbReference type="Gene3D" id="1.20.140.40">
    <property type="entry name" value="Invertase/pectin methylesterase inhibitor family protein"/>
    <property type="match status" value="1"/>
</dbReference>
<evidence type="ECO:0000313" key="15">
    <source>
        <dbReference type="EMBL" id="KAF7144000.1"/>
    </source>
</evidence>
<feature type="transmembrane region" description="Helical" evidence="13">
    <location>
        <begin position="21"/>
        <end position="40"/>
    </location>
</feature>
<keyword evidence="9" id="KW-0961">Cell wall biogenesis/degradation</keyword>
<dbReference type="FunFam" id="1.20.140.40:FF:000010">
    <property type="entry name" value="Pectinesterase"/>
    <property type="match status" value="1"/>
</dbReference>
<keyword evidence="16" id="KW-1185">Reference proteome</keyword>
<dbReference type="CDD" id="cd15798">
    <property type="entry name" value="PMEI-like_3"/>
    <property type="match status" value="1"/>
</dbReference>
<dbReference type="NCBIfam" id="TIGR01614">
    <property type="entry name" value="PME_inhib"/>
    <property type="match status" value="1"/>
</dbReference>
<dbReference type="Proteomes" id="UP000626092">
    <property type="component" value="Unassembled WGS sequence"/>
</dbReference>
<dbReference type="InterPro" id="IPR012334">
    <property type="entry name" value="Pectin_lyas_fold"/>
</dbReference>
<dbReference type="InterPro" id="IPR006501">
    <property type="entry name" value="Pectinesterase_inhib_dom"/>
</dbReference>
<dbReference type="Pfam" id="PF01095">
    <property type="entry name" value="Pectinesterase"/>
    <property type="match status" value="1"/>
</dbReference>
<keyword evidence="6 12" id="KW-0063">Aspartyl esterase</keyword>
<dbReference type="InterPro" id="IPR000070">
    <property type="entry name" value="Pectinesterase_cat"/>
</dbReference>
<comment type="similarity">
    <text evidence="3">In the C-terminal section; belongs to the pectinesterase family.</text>
</comment>
<organism evidence="15 16">
    <name type="scientific">Rhododendron simsii</name>
    <name type="common">Sims's rhododendron</name>
    <dbReference type="NCBI Taxonomy" id="118357"/>
    <lineage>
        <taxon>Eukaryota</taxon>
        <taxon>Viridiplantae</taxon>
        <taxon>Streptophyta</taxon>
        <taxon>Embryophyta</taxon>
        <taxon>Tracheophyta</taxon>
        <taxon>Spermatophyta</taxon>
        <taxon>Magnoliopsida</taxon>
        <taxon>eudicotyledons</taxon>
        <taxon>Gunneridae</taxon>
        <taxon>Pentapetalae</taxon>
        <taxon>asterids</taxon>
        <taxon>Ericales</taxon>
        <taxon>Ericaceae</taxon>
        <taxon>Ericoideae</taxon>
        <taxon>Rhodoreae</taxon>
        <taxon>Rhododendron</taxon>
    </lineage>
</organism>
<keyword evidence="13" id="KW-0472">Membrane</keyword>
<dbReference type="InterPro" id="IPR011050">
    <property type="entry name" value="Pectin_lyase_fold/virulence"/>
</dbReference>
<keyword evidence="13" id="KW-0812">Transmembrane</keyword>
<dbReference type="GO" id="GO:0042545">
    <property type="term" value="P:cell wall modification"/>
    <property type="evidence" value="ECO:0007669"/>
    <property type="project" value="UniProtKB-UniRule"/>
</dbReference>
<dbReference type="PROSITE" id="PS00503">
    <property type="entry name" value="PECTINESTERASE_2"/>
    <property type="match status" value="1"/>
</dbReference>
<keyword evidence="5 12" id="KW-0378">Hydrolase</keyword>
<comment type="pathway">
    <text evidence="1 12">Glycan metabolism; pectin degradation; 2-dehydro-3-deoxy-D-gluconate from pectin: step 1/5.</text>
</comment>
<evidence type="ECO:0000256" key="12">
    <source>
        <dbReference type="RuleBase" id="RU000589"/>
    </source>
</evidence>
<keyword evidence="13" id="KW-1133">Transmembrane helix</keyword>
<evidence type="ECO:0000256" key="4">
    <source>
        <dbReference type="ARBA" id="ARBA00013229"/>
    </source>
</evidence>
<feature type="domain" description="Pectinesterase inhibitor" evidence="14">
    <location>
        <begin position="60"/>
        <end position="226"/>
    </location>
</feature>
<dbReference type="SMART" id="SM00856">
    <property type="entry name" value="PMEI"/>
    <property type="match status" value="1"/>
</dbReference>
<dbReference type="InterPro" id="IPR035513">
    <property type="entry name" value="Invertase/methylesterase_inhib"/>
</dbReference>
<comment type="caution">
    <text evidence="15">The sequence shown here is derived from an EMBL/GenBank/DDBJ whole genome shotgun (WGS) entry which is preliminary data.</text>
</comment>
<evidence type="ECO:0000256" key="8">
    <source>
        <dbReference type="ARBA" id="ARBA00023180"/>
    </source>
</evidence>
<dbReference type="SUPFAM" id="SSF51126">
    <property type="entry name" value="Pectin lyase-like"/>
    <property type="match status" value="1"/>
</dbReference>
<evidence type="ECO:0000256" key="9">
    <source>
        <dbReference type="ARBA" id="ARBA00023316"/>
    </source>
</evidence>
<accession>A0A834H0C0</accession>
<evidence type="ECO:0000256" key="5">
    <source>
        <dbReference type="ARBA" id="ARBA00022801"/>
    </source>
</evidence>
<dbReference type="InterPro" id="IPR033131">
    <property type="entry name" value="Pectinesterase_Asp_AS"/>
</dbReference>
<evidence type="ECO:0000256" key="6">
    <source>
        <dbReference type="ARBA" id="ARBA00023085"/>
    </source>
</evidence>
<comment type="catalytic activity">
    <reaction evidence="10 12">
        <text>[(1-&gt;4)-alpha-D-galacturonosyl methyl ester](n) + n H2O = [(1-&gt;4)-alpha-D-galacturonosyl](n) + n methanol + n H(+)</text>
        <dbReference type="Rhea" id="RHEA:22380"/>
        <dbReference type="Rhea" id="RHEA-COMP:14570"/>
        <dbReference type="Rhea" id="RHEA-COMP:14573"/>
        <dbReference type="ChEBI" id="CHEBI:15377"/>
        <dbReference type="ChEBI" id="CHEBI:15378"/>
        <dbReference type="ChEBI" id="CHEBI:17790"/>
        <dbReference type="ChEBI" id="CHEBI:140522"/>
        <dbReference type="ChEBI" id="CHEBI:140523"/>
        <dbReference type="EC" id="3.1.1.11"/>
    </reaction>
</comment>
<keyword evidence="8" id="KW-0325">Glycoprotein</keyword>
<evidence type="ECO:0000256" key="1">
    <source>
        <dbReference type="ARBA" id="ARBA00005184"/>
    </source>
</evidence>
<gene>
    <name evidence="15" type="ORF">RHSIM_Rhsim05G0002400</name>
</gene>
<dbReference type="FunFam" id="2.160.20.10:FF:000092">
    <property type="entry name" value="Putative pectinesterase 57"/>
    <property type="match status" value="1"/>
</dbReference>
<dbReference type="PANTHER" id="PTHR31707">
    <property type="entry name" value="PECTINESTERASE"/>
    <property type="match status" value="1"/>
</dbReference>
<comment type="similarity">
    <text evidence="2">In the N-terminal section; belongs to the PMEI family.</text>
</comment>
<feature type="active site" evidence="11">
    <location>
        <position position="425"/>
    </location>
</feature>
<evidence type="ECO:0000256" key="11">
    <source>
        <dbReference type="PROSITE-ProRule" id="PRU10040"/>
    </source>
</evidence>